<reference evidence="2 3" key="1">
    <citation type="submission" date="2014-04" db="EMBL/GenBank/DDBJ databases">
        <authorList>
            <consortium name="DOE Joint Genome Institute"/>
            <person name="Kuo A."/>
            <person name="Kohler A."/>
            <person name="Jargeat P."/>
            <person name="Nagy L.G."/>
            <person name="Floudas D."/>
            <person name="Copeland A."/>
            <person name="Barry K.W."/>
            <person name="Cichocki N."/>
            <person name="Veneault-Fourrey C."/>
            <person name="LaButti K."/>
            <person name="Lindquist E.A."/>
            <person name="Lipzen A."/>
            <person name="Lundell T."/>
            <person name="Morin E."/>
            <person name="Murat C."/>
            <person name="Sun H."/>
            <person name="Tunlid A."/>
            <person name="Henrissat B."/>
            <person name="Grigoriev I.V."/>
            <person name="Hibbett D.S."/>
            <person name="Martin F."/>
            <person name="Nordberg H.P."/>
            <person name="Cantor M.N."/>
            <person name="Hua S.X."/>
        </authorList>
    </citation>
    <scope>NUCLEOTIDE SEQUENCE [LARGE SCALE GENOMIC DNA]</scope>
    <source>
        <strain evidence="2 3">Ve08.2h10</strain>
    </source>
</reference>
<dbReference type="AlphaFoldDB" id="A0A0D0DBD6"/>
<evidence type="ECO:0000313" key="2">
    <source>
        <dbReference type="EMBL" id="KIK81396.1"/>
    </source>
</evidence>
<reference evidence="3" key="2">
    <citation type="submission" date="2015-01" db="EMBL/GenBank/DDBJ databases">
        <title>Evolutionary Origins and Diversification of the Mycorrhizal Mutualists.</title>
        <authorList>
            <consortium name="DOE Joint Genome Institute"/>
            <consortium name="Mycorrhizal Genomics Consortium"/>
            <person name="Kohler A."/>
            <person name="Kuo A."/>
            <person name="Nagy L.G."/>
            <person name="Floudas D."/>
            <person name="Copeland A."/>
            <person name="Barry K.W."/>
            <person name="Cichocki N."/>
            <person name="Veneault-Fourrey C."/>
            <person name="LaButti K."/>
            <person name="Lindquist E.A."/>
            <person name="Lipzen A."/>
            <person name="Lundell T."/>
            <person name="Morin E."/>
            <person name="Murat C."/>
            <person name="Riley R."/>
            <person name="Ohm R."/>
            <person name="Sun H."/>
            <person name="Tunlid A."/>
            <person name="Henrissat B."/>
            <person name="Grigoriev I.V."/>
            <person name="Hibbett D.S."/>
            <person name="Martin F."/>
        </authorList>
    </citation>
    <scope>NUCLEOTIDE SEQUENCE [LARGE SCALE GENOMIC DNA]</scope>
    <source>
        <strain evidence="3">Ve08.2h10</strain>
    </source>
</reference>
<evidence type="ECO:0000256" key="1">
    <source>
        <dbReference type="SAM" id="MobiDB-lite"/>
    </source>
</evidence>
<sequence>MLKRIRCLTCVTTDILGIAVSVQRAPCLFKCTETGGRLVRGRIVVPCFSSTKSRRSQSDPPSRSFERRPEPRRHRRNFRGLLRTFLELREMVRAGEVTRVVDLASLAPDALVGWVRGMGSLEVSSARSLENEYMSLGSRYRMINMIIAAAKDYDIPIVNGNFMLCDRNLLRL</sequence>
<proteinExistence type="predicted"/>
<organism evidence="2 3">
    <name type="scientific">Paxillus rubicundulus Ve08.2h10</name>
    <dbReference type="NCBI Taxonomy" id="930991"/>
    <lineage>
        <taxon>Eukaryota</taxon>
        <taxon>Fungi</taxon>
        <taxon>Dikarya</taxon>
        <taxon>Basidiomycota</taxon>
        <taxon>Agaricomycotina</taxon>
        <taxon>Agaricomycetes</taxon>
        <taxon>Agaricomycetidae</taxon>
        <taxon>Boletales</taxon>
        <taxon>Paxilineae</taxon>
        <taxon>Paxillaceae</taxon>
        <taxon>Paxillus</taxon>
    </lineage>
</organism>
<dbReference type="OrthoDB" id="5404895at2759"/>
<keyword evidence="3" id="KW-1185">Reference proteome</keyword>
<evidence type="ECO:0000313" key="3">
    <source>
        <dbReference type="Proteomes" id="UP000054538"/>
    </source>
</evidence>
<gene>
    <name evidence="2" type="ORF">PAXRUDRAFT_759296</name>
</gene>
<dbReference type="STRING" id="930991.A0A0D0DBD6"/>
<dbReference type="HOGENOM" id="CLU_1555761_0_0_1"/>
<dbReference type="Proteomes" id="UP000054538">
    <property type="component" value="Unassembled WGS sequence"/>
</dbReference>
<dbReference type="InParanoid" id="A0A0D0DBD6"/>
<dbReference type="EMBL" id="KN825807">
    <property type="protein sequence ID" value="KIK81396.1"/>
    <property type="molecule type" value="Genomic_DNA"/>
</dbReference>
<feature type="region of interest" description="Disordered" evidence="1">
    <location>
        <begin position="51"/>
        <end position="72"/>
    </location>
</feature>
<protein>
    <submittedName>
        <fullName evidence="2">Uncharacterized protein</fullName>
    </submittedName>
</protein>
<accession>A0A0D0DBD6</accession>
<name>A0A0D0DBD6_9AGAM</name>
<dbReference type="SUPFAM" id="SSF160991">
    <property type="entry name" value="CV3147-like"/>
    <property type="match status" value="1"/>
</dbReference>